<comment type="catalytic activity">
    <reaction evidence="18">
        <text>L-phenylalanine(out) + L-arginine(in) = L-phenylalanine(in) + L-arginine(out)</text>
        <dbReference type="Rhea" id="RHEA:71067"/>
        <dbReference type="ChEBI" id="CHEBI:32682"/>
        <dbReference type="ChEBI" id="CHEBI:58095"/>
    </reaction>
    <physiologicalReaction direction="left-to-right" evidence="18">
        <dbReference type="Rhea" id="RHEA:71068"/>
    </physiologicalReaction>
</comment>
<feature type="transmembrane region" description="Helical" evidence="19">
    <location>
        <begin position="346"/>
        <end position="365"/>
    </location>
</feature>
<comment type="subcellular location">
    <subcellularLocation>
        <location evidence="1">Apical cell membrane</location>
        <topology evidence="1">Multi-pass membrane protein</topology>
    </subcellularLocation>
</comment>
<evidence type="ECO:0000256" key="11">
    <source>
        <dbReference type="ARBA" id="ARBA00051814"/>
    </source>
</evidence>
<dbReference type="Gene3D" id="1.20.1740.10">
    <property type="entry name" value="Amino acid/polyamine transporter I"/>
    <property type="match status" value="1"/>
</dbReference>
<feature type="transmembrane region" description="Helical" evidence="19">
    <location>
        <begin position="281"/>
        <end position="300"/>
    </location>
</feature>
<feature type="non-terminal residue" evidence="20">
    <location>
        <position position="1"/>
    </location>
</feature>
<dbReference type="EMBL" id="VSWD01000012">
    <property type="protein sequence ID" value="KAK3086192.1"/>
    <property type="molecule type" value="Genomic_DNA"/>
</dbReference>
<evidence type="ECO:0000256" key="6">
    <source>
        <dbReference type="ARBA" id="ARBA00022692"/>
    </source>
</evidence>
<keyword evidence="21" id="KW-1185">Reference proteome</keyword>
<keyword evidence="5" id="KW-0597">Phosphoprotein</keyword>
<evidence type="ECO:0000256" key="17">
    <source>
        <dbReference type="ARBA" id="ARBA00083296"/>
    </source>
</evidence>
<feature type="transmembrane region" description="Helical" evidence="19">
    <location>
        <begin position="306"/>
        <end position="326"/>
    </location>
</feature>
<dbReference type="Proteomes" id="UP001186944">
    <property type="component" value="Unassembled WGS sequence"/>
</dbReference>
<evidence type="ECO:0000256" key="15">
    <source>
        <dbReference type="ARBA" id="ARBA00074336"/>
    </source>
</evidence>
<evidence type="ECO:0000256" key="13">
    <source>
        <dbReference type="ARBA" id="ARBA00052179"/>
    </source>
</evidence>
<feature type="transmembrane region" description="Helical" evidence="19">
    <location>
        <begin position="406"/>
        <end position="427"/>
    </location>
</feature>
<dbReference type="PANTHER" id="PTHR11785">
    <property type="entry name" value="AMINO ACID TRANSPORTER"/>
    <property type="match status" value="1"/>
</dbReference>
<organism evidence="20 21">
    <name type="scientific">Pinctada imbricata</name>
    <name type="common">Atlantic pearl-oyster</name>
    <name type="synonym">Pinctada martensii</name>
    <dbReference type="NCBI Taxonomy" id="66713"/>
    <lineage>
        <taxon>Eukaryota</taxon>
        <taxon>Metazoa</taxon>
        <taxon>Spiralia</taxon>
        <taxon>Lophotrochozoa</taxon>
        <taxon>Mollusca</taxon>
        <taxon>Bivalvia</taxon>
        <taxon>Autobranchia</taxon>
        <taxon>Pteriomorphia</taxon>
        <taxon>Pterioida</taxon>
        <taxon>Pterioidea</taxon>
        <taxon>Pteriidae</taxon>
        <taxon>Pinctada</taxon>
    </lineage>
</organism>
<dbReference type="Pfam" id="PF13520">
    <property type="entry name" value="AA_permease_2"/>
    <property type="match status" value="1"/>
</dbReference>
<evidence type="ECO:0000256" key="5">
    <source>
        <dbReference type="ARBA" id="ARBA00022553"/>
    </source>
</evidence>
<dbReference type="FunFam" id="1.20.1740.10:FF:000015">
    <property type="entry name" value="B(0,+)-type amino acid transporter 1"/>
    <property type="match status" value="1"/>
</dbReference>
<evidence type="ECO:0000256" key="12">
    <source>
        <dbReference type="ARBA" id="ARBA00051835"/>
    </source>
</evidence>
<feature type="transmembrane region" description="Helical" evidence="19">
    <location>
        <begin position="433"/>
        <end position="453"/>
    </location>
</feature>
<comment type="catalytic activity">
    <reaction evidence="13">
        <text>L-cysteine(out) + L-arginine(in) = L-cysteine(in) + L-arginine(out)</text>
        <dbReference type="Rhea" id="RHEA:71071"/>
        <dbReference type="ChEBI" id="CHEBI:32682"/>
        <dbReference type="ChEBI" id="CHEBI:35235"/>
    </reaction>
    <physiologicalReaction direction="left-to-right" evidence="13">
        <dbReference type="Rhea" id="RHEA:71072"/>
    </physiologicalReaction>
</comment>
<feature type="transmembrane region" description="Helical" evidence="19">
    <location>
        <begin position="106"/>
        <end position="134"/>
    </location>
</feature>
<evidence type="ECO:0000256" key="4">
    <source>
        <dbReference type="ARBA" id="ARBA00022475"/>
    </source>
</evidence>
<proteinExistence type="inferred from homology"/>
<reference evidence="20" key="1">
    <citation type="submission" date="2019-08" db="EMBL/GenBank/DDBJ databases">
        <title>The improved chromosome-level genome for the pearl oyster Pinctada fucata martensii using PacBio sequencing and Hi-C.</title>
        <authorList>
            <person name="Zheng Z."/>
        </authorList>
    </citation>
    <scope>NUCLEOTIDE SEQUENCE</scope>
    <source>
        <strain evidence="20">ZZ-2019</strain>
        <tissue evidence="20">Adductor muscle</tissue>
    </source>
</reference>
<accession>A0AA88XJ20</accession>
<evidence type="ECO:0000256" key="8">
    <source>
        <dbReference type="ARBA" id="ARBA00023136"/>
    </source>
</evidence>
<evidence type="ECO:0000256" key="19">
    <source>
        <dbReference type="SAM" id="Phobius"/>
    </source>
</evidence>
<feature type="transmembrane region" description="Helical" evidence="19">
    <location>
        <begin position="377"/>
        <end position="394"/>
    </location>
</feature>
<name>A0AA88XJ20_PINIB</name>
<comment type="catalytic activity">
    <reaction evidence="14">
        <text>L-leucine(out) + L-arginine(in) = L-leucine(in) + L-arginine(out)</text>
        <dbReference type="Rhea" id="RHEA:71059"/>
        <dbReference type="ChEBI" id="CHEBI:32682"/>
        <dbReference type="ChEBI" id="CHEBI:57427"/>
    </reaction>
    <physiologicalReaction direction="left-to-right" evidence="14">
        <dbReference type="Rhea" id="RHEA:71060"/>
    </physiologicalReaction>
</comment>
<dbReference type="PIRSF" id="PIRSF006060">
    <property type="entry name" value="AA_transporter"/>
    <property type="match status" value="1"/>
</dbReference>
<evidence type="ECO:0000256" key="1">
    <source>
        <dbReference type="ARBA" id="ARBA00004424"/>
    </source>
</evidence>
<evidence type="ECO:0000256" key="14">
    <source>
        <dbReference type="ARBA" id="ARBA00052732"/>
    </source>
</evidence>
<feature type="transmembrane region" description="Helical" evidence="19">
    <location>
        <begin position="146"/>
        <end position="167"/>
    </location>
</feature>
<comment type="catalytic activity">
    <reaction evidence="11">
        <text>L-cystine(out) + L-arginine(in) = L-cystine(in) + L-arginine(out)</text>
        <dbReference type="Rhea" id="RHEA:71075"/>
        <dbReference type="ChEBI" id="CHEBI:32682"/>
        <dbReference type="ChEBI" id="CHEBI:35491"/>
    </reaction>
    <physiologicalReaction direction="left-to-right" evidence="11">
        <dbReference type="Rhea" id="RHEA:71076"/>
    </physiologicalReaction>
</comment>
<feature type="transmembrane region" description="Helical" evidence="19">
    <location>
        <begin position="179"/>
        <end position="197"/>
    </location>
</feature>
<gene>
    <name evidence="20" type="ORF">FSP39_015003</name>
</gene>
<evidence type="ECO:0000313" key="20">
    <source>
        <dbReference type="EMBL" id="KAK3086192.1"/>
    </source>
</evidence>
<keyword evidence="7 19" id="KW-1133">Transmembrane helix</keyword>
<comment type="caution">
    <text evidence="20">The sequence shown here is derived from an EMBL/GenBank/DDBJ whole genome shotgun (WGS) entry which is preliminary data.</text>
</comment>
<keyword evidence="9" id="KW-1015">Disulfide bond</keyword>
<evidence type="ECO:0000256" key="9">
    <source>
        <dbReference type="ARBA" id="ARBA00023157"/>
    </source>
</evidence>
<evidence type="ECO:0000256" key="16">
    <source>
        <dbReference type="ARBA" id="ARBA00079910"/>
    </source>
</evidence>
<dbReference type="PANTHER" id="PTHR11785:SF512">
    <property type="entry name" value="SOBREMESA, ISOFORM B"/>
    <property type="match status" value="1"/>
</dbReference>
<protein>
    <recommendedName>
        <fullName evidence="15">b(0,+)-type amino acid transporter 1</fullName>
    </recommendedName>
    <alternativeName>
        <fullName evidence="16">Glycoprotein-associated amino acid transporter b0,+AT1</fullName>
    </alternativeName>
    <alternativeName>
        <fullName evidence="17">Solute carrier family 7 member 9</fullName>
    </alternativeName>
</protein>
<evidence type="ECO:0000256" key="18">
    <source>
        <dbReference type="ARBA" id="ARBA00093193"/>
    </source>
</evidence>
<keyword evidence="6 19" id="KW-0812">Transmembrane</keyword>
<feature type="transmembrane region" description="Helical" evidence="19">
    <location>
        <begin position="20"/>
        <end position="40"/>
    </location>
</feature>
<feature type="transmembrane region" description="Helical" evidence="19">
    <location>
        <begin position="52"/>
        <end position="74"/>
    </location>
</feature>
<evidence type="ECO:0000256" key="7">
    <source>
        <dbReference type="ARBA" id="ARBA00022989"/>
    </source>
</evidence>
<comment type="catalytic activity">
    <reaction evidence="12">
        <text>L-histidine(out) + L-arginine(in) = L-histidine(in) + L-arginine(out)</text>
        <dbReference type="Rhea" id="RHEA:71063"/>
        <dbReference type="ChEBI" id="CHEBI:32682"/>
        <dbReference type="ChEBI" id="CHEBI:57595"/>
    </reaction>
    <physiologicalReaction direction="left-to-right" evidence="12">
        <dbReference type="Rhea" id="RHEA:71064"/>
    </physiologicalReaction>
</comment>
<comment type="catalytic activity">
    <reaction evidence="10">
        <text>L-lysine(out) + L-arginine(in) = L-lysine(in) + L-arginine(out)</text>
        <dbReference type="Rhea" id="RHEA:70827"/>
        <dbReference type="ChEBI" id="CHEBI:32551"/>
        <dbReference type="ChEBI" id="CHEBI:32682"/>
    </reaction>
    <physiologicalReaction direction="left-to-right" evidence="10">
        <dbReference type="Rhea" id="RHEA:70828"/>
    </physiologicalReaction>
</comment>
<evidence type="ECO:0000256" key="10">
    <source>
        <dbReference type="ARBA" id="ARBA00051323"/>
    </source>
</evidence>
<dbReference type="GO" id="GO:0016324">
    <property type="term" value="C:apical plasma membrane"/>
    <property type="evidence" value="ECO:0007669"/>
    <property type="project" value="UniProtKB-SubCell"/>
</dbReference>
<dbReference type="InterPro" id="IPR002293">
    <property type="entry name" value="AA/rel_permease1"/>
</dbReference>
<keyword evidence="3" id="KW-0813">Transport</keyword>
<dbReference type="AlphaFoldDB" id="A0AA88XJ20"/>
<feature type="transmembrane region" description="Helical" evidence="19">
    <location>
        <begin position="251"/>
        <end position="274"/>
    </location>
</feature>
<keyword evidence="8 19" id="KW-0472">Membrane</keyword>
<evidence type="ECO:0000256" key="3">
    <source>
        <dbReference type="ARBA" id="ARBA00022448"/>
    </source>
</evidence>
<comment type="similarity">
    <text evidence="2">Belongs to the amino acid-polyamine-organocation (APC) superfamily.</text>
</comment>
<evidence type="ECO:0000313" key="21">
    <source>
        <dbReference type="Proteomes" id="UP001186944"/>
    </source>
</evidence>
<dbReference type="GO" id="GO:0015179">
    <property type="term" value="F:L-amino acid transmembrane transporter activity"/>
    <property type="evidence" value="ECO:0007669"/>
    <property type="project" value="TreeGrafter"/>
</dbReference>
<sequence length="483" mass="52755">LTERNPSPQDNEKVELKREVGLISGITLIVGTMIGSGIFVSPKGVLEGSGSVGLSLVIWAACGVVSLMGALCYAELGSMIQSSGGEHAYFMYAYAKYGKMMGPIPAFLYDWVGLFIMRPTMFSIMTLSAGIYAAKPFYLDCDPPDSVIKLITVLAMLTIAFINGYSVKLATNLQIVCTVSKLLTILIITVGGIYKIVADNTETIKEGFESTQSNPAHVAVAFYNGLWAYDTWNNLNFVTEEMVNPSRNLPLAIMIGIPLVTVCYVLANIGYFGVMTRTEILVSHAVAVTWGDHVLGVMAWIMPVMVFISCFGAANGCLFASGRLCYAAAREGHFPKMFSFISIKRVTPLPSIALMAFVGILLVLPGDLSTLIDMYSFVAWIVYGSAAFTVIVLRRTEPDLKRDYRVPLPIPVLVVLTSLYLVLAPIIQEAKVQYVYAVIFILCGLVVYFPLVYAKSFEKQLTPVLAKEDPDENLNSTHNKAPE</sequence>
<dbReference type="InterPro" id="IPR050598">
    <property type="entry name" value="AminoAcid_Transporter"/>
</dbReference>
<keyword evidence="4" id="KW-1003">Cell membrane</keyword>
<evidence type="ECO:0000256" key="2">
    <source>
        <dbReference type="ARBA" id="ARBA00009523"/>
    </source>
</evidence>